<evidence type="ECO:0000313" key="2">
    <source>
        <dbReference type="EMBL" id="MUN41046.1"/>
    </source>
</evidence>
<dbReference type="EMBL" id="WOFH01000013">
    <property type="protein sequence ID" value="MUN41046.1"/>
    <property type="molecule type" value="Genomic_DNA"/>
</dbReference>
<evidence type="ECO:0000259" key="1">
    <source>
        <dbReference type="SMART" id="SM00860"/>
    </source>
</evidence>
<proteinExistence type="predicted"/>
<keyword evidence="3" id="KW-1185">Reference proteome</keyword>
<protein>
    <submittedName>
        <fullName evidence="2">SMI1/KNR4 family protein</fullName>
    </submittedName>
</protein>
<dbReference type="RefSeq" id="WP_156220240.1">
    <property type="nucleotide sequence ID" value="NZ_WOFH01000013.1"/>
</dbReference>
<accession>A0A7K1L9X8</accession>
<name>A0A7K1L9X8_9ACTN</name>
<evidence type="ECO:0000313" key="3">
    <source>
        <dbReference type="Proteomes" id="UP000432015"/>
    </source>
</evidence>
<organism evidence="2 3">
    <name type="scientific">Actinomadura litoris</name>
    <dbReference type="NCBI Taxonomy" id="2678616"/>
    <lineage>
        <taxon>Bacteria</taxon>
        <taxon>Bacillati</taxon>
        <taxon>Actinomycetota</taxon>
        <taxon>Actinomycetes</taxon>
        <taxon>Streptosporangiales</taxon>
        <taxon>Thermomonosporaceae</taxon>
        <taxon>Actinomadura</taxon>
    </lineage>
</organism>
<dbReference type="SMART" id="SM00860">
    <property type="entry name" value="SMI1_KNR4"/>
    <property type="match status" value="1"/>
</dbReference>
<dbReference type="SUPFAM" id="SSF160631">
    <property type="entry name" value="SMI1/KNR4-like"/>
    <property type="match status" value="1"/>
</dbReference>
<dbReference type="AlphaFoldDB" id="A0A7K1L9X8"/>
<feature type="domain" description="Knr4/Smi1-like" evidence="1">
    <location>
        <begin position="36"/>
        <end position="168"/>
    </location>
</feature>
<dbReference type="InterPro" id="IPR037883">
    <property type="entry name" value="Knr4/Smi1-like_sf"/>
</dbReference>
<dbReference type="Proteomes" id="UP000432015">
    <property type="component" value="Unassembled WGS sequence"/>
</dbReference>
<reference evidence="2 3" key="1">
    <citation type="submission" date="2019-11" db="EMBL/GenBank/DDBJ databases">
        <authorList>
            <person name="Cao P."/>
        </authorList>
    </citation>
    <scope>NUCLEOTIDE SEQUENCE [LARGE SCALE GENOMIC DNA]</scope>
    <source>
        <strain evidence="2 3">NEAU-AAG5</strain>
    </source>
</reference>
<sequence length="218" mass="24031">MTVDADGVERLVMAWGRIETWLQAYAPVSAALLRPPADEAALVAAEQVMGVELPAGLAAWYRIHDGVDEDAAPDDAVEVAGILPAGMAMLPLDWLVREYLTPTQEWEGREEGLLPFARTPGDVWYGWYVDARKSETTYGNLGRWAVDEADTPFPGFSDGWPLPDWLSEIAAVLEQGRSMRRPDGTEEKGSRPALYRGGLTWVDPRVLRINAVVLDGPR</sequence>
<dbReference type="InterPro" id="IPR018958">
    <property type="entry name" value="Knr4/Smi1-like_dom"/>
</dbReference>
<comment type="caution">
    <text evidence="2">The sequence shown here is derived from an EMBL/GenBank/DDBJ whole genome shotgun (WGS) entry which is preliminary data.</text>
</comment>
<gene>
    <name evidence="2" type="ORF">GNZ18_31245</name>
</gene>
<dbReference type="Pfam" id="PF09346">
    <property type="entry name" value="SMI1_KNR4"/>
    <property type="match status" value="1"/>
</dbReference>